<comment type="similarity">
    <text evidence="1">Belongs to the 'phage' integrase family.</text>
</comment>
<name>A0A1H1IGV7_9BURK</name>
<dbReference type="Gene3D" id="1.10.443.10">
    <property type="entry name" value="Intergrase catalytic core"/>
    <property type="match status" value="1"/>
</dbReference>
<dbReference type="EMBL" id="FNKP01000002">
    <property type="protein sequence ID" value="SDR36987.1"/>
    <property type="molecule type" value="Genomic_DNA"/>
</dbReference>
<dbReference type="Pfam" id="PF00589">
    <property type="entry name" value="Phage_integrase"/>
    <property type="match status" value="1"/>
</dbReference>
<dbReference type="PANTHER" id="PTHR30629">
    <property type="entry name" value="PROPHAGE INTEGRASE"/>
    <property type="match status" value="1"/>
</dbReference>
<dbReference type="Proteomes" id="UP000183487">
    <property type="component" value="Unassembled WGS sequence"/>
</dbReference>
<dbReference type="InterPro" id="IPR010998">
    <property type="entry name" value="Integrase_recombinase_N"/>
</dbReference>
<dbReference type="InterPro" id="IPR038488">
    <property type="entry name" value="Integrase_DNA-bd_sf"/>
</dbReference>
<evidence type="ECO:0000256" key="4">
    <source>
        <dbReference type="ARBA" id="ARBA00023172"/>
    </source>
</evidence>
<keyword evidence="4" id="KW-0233">DNA recombination</keyword>
<dbReference type="Pfam" id="PF13356">
    <property type="entry name" value="Arm-DNA-bind_3"/>
    <property type="match status" value="1"/>
</dbReference>
<dbReference type="PROSITE" id="PS51898">
    <property type="entry name" value="TYR_RECOMBINASE"/>
    <property type="match status" value="1"/>
</dbReference>
<feature type="domain" description="Tyr recombinase" evidence="5">
    <location>
        <begin position="206"/>
        <end position="394"/>
    </location>
</feature>
<dbReference type="Gene3D" id="3.30.160.390">
    <property type="entry name" value="Integrase, DNA-binding domain"/>
    <property type="match status" value="1"/>
</dbReference>
<evidence type="ECO:0000313" key="7">
    <source>
        <dbReference type="Proteomes" id="UP000183487"/>
    </source>
</evidence>
<dbReference type="InterPro" id="IPR011010">
    <property type="entry name" value="DNA_brk_join_enz"/>
</dbReference>
<dbReference type="OrthoDB" id="9775880at2"/>
<proteinExistence type="inferred from homology"/>
<sequence>MPRIFHALDDVQIRHWIAQKNPVAKADGDGLTFTLSANGTATWVLRYSRGERRRELTLGNYPDLTLAAARKQARMHRVAIDSGEDPAADKKTEKARTATAMTVSQLCDEFAQKVLTPPLAAGTIEEHTRNIDTFLRPKLGSLEVRRVRPSDIVFMLENADRSWQVTKKLLTTTKQLFSRGVGKRLIDVNPAYGIELEAILGKAPAVRKRIMLAKNELGTILPDIDSKIGRENGLMLRILLATCVRTSELVKAEKSLIDRDRGIWIVPDENTKTRMGFLVPLAPPVVAWINELWALSGDSDWLLPTRHAGRRAKHGDTHIGRKTLLDSLNNAFEAGRLKIRRFTPHDTRSTAKGHMRNMGVSREISELALSHKMRGMEGIYDVREDIPERREALNIWAQFVSECCEREPTPPTLAHV</sequence>
<accession>A0A1H1IGV7</accession>
<dbReference type="GO" id="GO:0015074">
    <property type="term" value="P:DNA integration"/>
    <property type="evidence" value="ECO:0007669"/>
    <property type="project" value="UniProtKB-KW"/>
</dbReference>
<gene>
    <name evidence="6" type="ORF">SAMN05443245_5171</name>
</gene>
<dbReference type="Gene3D" id="1.10.150.130">
    <property type="match status" value="1"/>
</dbReference>
<keyword evidence="2" id="KW-0229">DNA integration</keyword>
<dbReference type="InterPro" id="IPR002104">
    <property type="entry name" value="Integrase_catalytic"/>
</dbReference>
<evidence type="ECO:0000256" key="2">
    <source>
        <dbReference type="ARBA" id="ARBA00022908"/>
    </source>
</evidence>
<evidence type="ECO:0000259" key="5">
    <source>
        <dbReference type="PROSITE" id="PS51898"/>
    </source>
</evidence>
<dbReference type="RefSeq" id="WP_074769894.1">
    <property type="nucleotide sequence ID" value="NZ_FNKP01000002.1"/>
</dbReference>
<evidence type="ECO:0000313" key="6">
    <source>
        <dbReference type="EMBL" id="SDR36987.1"/>
    </source>
</evidence>
<protein>
    <submittedName>
        <fullName evidence="6">Site-specific recombinase XerD</fullName>
    </submittedName>
</protein>
<evidence type="ECO:0000256" key="3">
    <source>
        <dbReference type="ARBA" id="ARBA00023125"/>
    </source>
</evidence>
<dbReference type="SUPFAM" id="SSF56349">
    <property type="entry name" value="DNA breaking-rejoining enzymes"/>
    <property type="match status" value="1"/>
</dbReference>
<organism evidence="6 7">
    <name type="scientific">Paraburkholderia fungorum</name>
    <dbReference type="NCBI Taxonomy" id="134537"/>
    <lineage>
        <taxon>Bacteria</taxon>
        <taxon>Pseudomonadati</taxon>
        <taxon>Pseudomonadota</taxon>
        <taxon>Betaproteobacteria</taxon>
        <taxon>Burkholderiales</taxon>
        <taxon>Burkholderiaceae</taxon>
        <taxon>Paraburkholderia</taxon>
    </lineage>
</organism>
<keyword evidence="3" id="KW-0238">DNA-binding</keyword>
<dbReference type="AlphaFoldDB" id="A0A1H1IGV7"/>
<evidence type="ECO:0000256" key="1">
    <source>
        <dbReference type="ARBA" id="ARBA00008857"/>
    </source>
</evidence>
<dbReference type="CDD" id="cd00801">
    <property type="entry name" value="INT_P4_C"/>
    <property type="match status" value="1"/>
</dbReference>
<dbReference type="InterPro" id="IPR025166">
    <property type="entry name" value="Integrase_DNA_bind_dom"/>
</dbReference>
<dbReference type="GO" id="GO:0006310">
    <property type="term" value="P:DNA recombination"/>
    <property type="evidence" value="ECO:0007669"/>
    <property type="project" value="UniProtKB-KW"/>
</dbReference>
<dbReference type="PANTHER" id="PTHR30629:SF2">
    <property type="entry name" value="PROPHAGE INTEGRASE INTS-RELATED"/>
    <property type="match status" value="1"/>
</dbReference>
<reference evidence="7" key="1">
    <citation type="submission" date="2016-10" db="EMBL/GenBank/DDBJ databases">
        <authorList>
            <person name="Varghese N."/>
        </authorList>
    </citation>
    <scope>NUCLEOTIDE SEQUENCE [LARGE SCALE GENOMIC DNA]</scope>
    <source>
        <strain evidence="7">GAS106B</strain>
    </source>
</reference>
<dbReference type="GO" id="GO:0003677">
    <property type="term" value="F:DNA binding"/>
    <property type="evidence" value="ECO:0007669"/>
    <property type="project" value="UniProtKB-KW"/>
</dbReference>
<dbReference type="InterPro" id="IPR050808">
    <property type="entry name" value="Phage_Integrase"/>
</dbReference>
<keyword evidence="7" id="KW-1185">Reference proteome</keyword>
<dbReference type="InterPro" id="IPR013762">
    <property type="entry name" value="Integrase-like_cat_sf"/>
</dbReference>